<feature type="non-terminal residue" evidence="9">
    <location>
        <position position="244"/>
    </location>
</feature>
<evidence type="ECO:0000256" key="2">
    <source>
        <dbReference type="ARBA" id="ARBA00022473"/>
    </source>
</evidence>
<accession>A0AAN4Z3G5</accession>
<evidence type="ECO:0000256" key="8">
    <source>
        <dbReference type="ARBA" id="ARBA00038130"/>
    </source>
</evidence>
<gene>
    <name evidence="9" type="ORF">PMAYCL1PPCAC_04057</name>
</gene>
<evidence type="ECO:0000313" key="9">
    <source>
        <dbReference type="EMBL" id="GMR33862.1"/>
    </source>
</evidence>
<comment type="similarity">
    <text evidence="8">Belongs to the IFT172 family.</text>
</comment>
<dbReference type="Gene3D" id="2.130.10.10">
    <property type="entry name" value="YVTN repeat-like/Quinoprotein amine dehydrogenase"/>
    <property type="match status" value="1"/>
</dbReference>
<sequence length="244" mass="26548">DKMVPVRAIAAAPNMKKLAAVVEDRSIVLFDEKGTQRDRFATKPIDAKYSKRSYLVLSLAFSPDSSSLAVGQSDNVVFVYKIGADWNEKKVITNKLVQTAAVTALAWPFDDKILIGLIDGKMRVGLLKQNKCASLYKTEMGVIAIAVSSKRASFVSSHIDGSIILYNFASKAQEKLCSHSCAAYSIAFTAHAIVAGGADRRIISYSENGIVQQTFDYSSVDEREFSALISDPTGQNFVAGSFDR</sequence>
<keyword evidence="3" id="KW-0853">WD repeat</keyword>
<dbReference type="GO" id="GO:0036064">
    <property type="term" value="C:ciliary basal body"/>
    <property type="evidence" value="ECO:0007669"/>
    <property type="project" value="TreeGrafter"/>
</dbReference>
<dbReference type="Pfam" id="PF00400">
    <property type="entry name" value="WD40"/>
    <property type="match status" value="1"/>
</dbReference>
<evidence type="ECO:0000256" key="7">
    <source>
        <dbReference type="ARBA" id="ARBA00023273"/>
    </source>
</evidence>
<dbReference type="SUPFAM" id="SSF50978">
    <property type="entry name" value="WD40 repeat-like"/>
    <property type="match status" value="1"/>
</dbReference>
<keyword evidence="7" id="KW-0966">Cell projection</keyword>
<evidence type="ECO:0000256" key="1">
    <source>
        <dbReference type="ARBA" id="ARBA00004138"/>
    </source>
</evidence>
<dbReference type="SMART" id="SM00320">
    <property type="entry name" value="WD40"/>
    <property type="match status" value="3"/>
</dbReference>
<dbReference type="PANTHER" id="PTHR15722:SF2">
    <property type="entry name" value="INTRAFLAGELLAR TRANSPORT PROTEIN 172 HOMOLOG"/>
    <property type="match status" value="1"/>
</dbReference>
<dbReference type="PANTHER" id="PTHR15722">
    <property type="entry name" value="IFT140/172-RELATED"/>
    <property type="match status" value="1"/>
</dbReference>
<dbReference type="FunFam" id="2.130.10.10:FF:002910">
    <property type="entry name" value="Predicted protein"/>
    <property type="match status" value="1"/>
</dbReference>
<reference evidence="10" key="1">
    <citation type="submission" date="2022-10" db="EMBL/GenBank/DDBJ databases">
        <title>Genome assembly of Pristionchus species.</title>
        <authorList>
            <person name="Yoshida K."/>
            <person name="Sommer R.J."/>
        </authorList>
    </citation>
    <scope>NUCLEOTIDE SEQUENCE [LARGE SCALE GENOMIC DNA]</scope>
    <source>
        <strain evidence="10">RS5460</strain>
    </source>
</reference>
<keyword evidence="5" id="KW-0802">TPR repeat</keyword>
<name>A0AAN4Z3G5_9BILA</name>
<evidence type="ECO:0000256" key="3">
    <source>
        <dbReference type="ARBA" id="ARBA00022574"/>
    </source>
</evidence>
<dbReference type="Proteomes" id="UP001328107">
    <property type="component" value="Unassembled WGS sequence"/>
</dbReference>
<organism evidence="9 10">
    <name type="scientific">Pristionchus mayeri</name>
    <dbReference type="NCBI Taxonomy" id="1317129"/>
    <lineage>
        <taxon>Eukaryota</taxon>
        <taxon>Metazoa</taxon>
        <taxon>Ecdysozoa</taxon>
        <taxon>Nematoda</taxon>
        <taxon>Chromadorea</taxon>
        <taxon>Rhabditida</taxon>
        <taxon>Rhabditina</taxon>
        <taxon>Diplogasteromorpha</taxon>
        <taxon>Diplogasteroidea</taxon>
        <taxon>Neodiplogasteridae</taxon>
        <taxon>Pristionchus</taxon>
    </lineage>
</organism>
<keyword evidence="4" id="KW-0677">Repeat</keyword>
<dbReference type="GO" id="GO:0005930">
    <property type="term" value="C:axoneme"/>
    <property type="evidence" value="ECO:0007669"/>
    <property type="project" value="TreeGrafter"/>
</dbReference>
<evidence type="ECO:0008006" key="11">
    <source>
        <dbReference type="Google" id="ProtNLM"/>
    </source>
</evidence>
<dbReference type="EMBL" id="BTRK01000001">
    <property type="protein sequence ID" value="GMR33862.1"/>
    <property type="molecule type" value="Genomic_DNA"/>
</dbReference>
<proteinExistence type="inferred from homology"/>
<comment type="subcellular location">
    <subcellularLocation>
        <location evidence="1">Cell projection</location>
        <location evidence="1">Cilium</location>
    </subcellularLocation>
</comment>
<keyword evidence="6" id="KW-0969">Cilium</keyword>
<evidence type="ECO:0000256" key="5">
    <source>
        <dbReference type="ARBA" id="ARBA00022803"/>
    </source>
</evidence>
<protein>
    <recommendedName>
        <fullName evidence="11">WD40 domain-containing protein</fullName>
    </recommendedName>
</protein>
<dbReference type="GO" id="GO:0042073">
    <property type="term" value="P:intraciliary transport"/>
    <property type="evidence" value="ECO:0007669"/>
    <property type="project" value="TreeGrafter"/>
</dbReference>
<dbReference type="InterPro" id="IPR015943">
    <property type="entry name" value="WD40/YVTN_repeat-like_dom_sf"/>
</dbReference>
<dbReference type="InterPro" id="IPR001680">
    <property type="entry name" value="WD40_rpt"/>
</dbReference>
<comment type="caution">
    <text evidence="9">The sequence shown here is derived from an EMBL/GenBank/DDBJ whole genome shotgun (WGS) entry which is preliminary data.</text>
</comment>
<evidence type="ECO:0000256" key="4">
    <source>
        <dbReference type="ARBA" id="ARBA00022737"/>
    </source>
</evidence>
<dbReference type="GO" id="GO:0030992">
    <property type="term" value="C:intraciliary transport particle B"/>
    <property type="evidence" value="ECO:0007669"/>
    <property type="project" value="TreeGrafter"/>
</dbReference>
<keyword evidence="2" id="KW-0217">Developmental protein</keyword>
<dbReference type="InterPro" id="IPR036322">
    <property type="entry name" value="WD40_repeat_dom_sf"/>
</dbReference>
<keyword evidence="10" id="KW-1185">Reference proteome</keyword>
<evidence type="ECO:0000256" key="6">
    <source>
        <dbReference type="ARBA" id="ARBA00023069"/>
    </source>
</evidence>
<dbReference type="AlphaFoldDB" id="A0AAN4Z3G5"/>
<feature type="non-terminal residue" evidence="9">
    <location>
        <position position="1"/>
    </location>
</feature>
<evidence type="ECO:0000313" key="10">
    <source>
        <dbReference type="Proteomes" id="UP001328107"/>
    </source>
</evidence>